<accession>A0A6J6FIF4</accession>
<proteinExistence type="predicted"/>
<reference evidence="1" key="1">
    <citation type="submission" date="2020-05" db="EMBL/GenBank/DDBJ databases">
        <authorList>
            <person name="Chiriac C."/>
            <person name="Salcher M."/>
            <person name="Ghai R."/>
            <person name="Kavagutti S V."/>
        </authorList>
    </citation>
    <scope>NUCLEOTIDE SEQUENCE</scope>
</reference>
<dbReference type="EMBL" id="CAEZTS010000145">
    <property type="protein sequence ID" value="CAB4587489.1"/>
    <property type="molecule type" value="Genomic_DNA"/>
</dbReference>
<protein>
    <submittedName>
        <fullName evidence="1">Unannotated protein</fullName>
    </submittedName>
</protein>
<sequence length="586" mass="60831">MGKQLSGWRTRWAAIGAACAVALGAGGFGVVNAVVSSGERSVYVPIVPVRVLDTRSTNEITNGTRRLVVEGVITTADGVSRQVVPTDASAVAVNITATSTDKNGGYGFVTAFPCLTSSDAVPNASSLNFETGVDVANGLNVTTSANGSICLYVYGTADLIVDVAGYFVDHNHDDRYYTETEVDAALAETVRETEMVPVIVPGPQNPALVAGGSTGTEVALGIGPEGFPVLAAYDDNTFLDLRVCANATCTRGSGSTIDQYATMPAVSVLGNGNPVVVYQMGHLMPVPTYDMWVAMCGDPQCSFITRRTKIDGDGVGAGESGLSPSVAVGFDGFPIIAYGHLPAGSSDGELILTLCDDFDCSSTSRRVLATAVGGVVFFTSVAIAPNGNPVIAYFETASEDLHLVVCDDPSCTSSSSVVVDGDGTGPQATGRYASLAIGVDGFPIISYFDDTSETVKVAACTDLACTEPTITTIDHVGNGMIRKTTSIDIGPDGNPVVAYFHVDDQSVRAATCADTACSMFTTSQISLSAGGPLAMKVGRYGRPLVAYQLDMGGMSAPELWAAELYLLDDFRTDDRVMCPASMSMVC</sequence>
<name>A0A6J6FIF4_9ZZZZ</name>
<gene>
    <name evidence="1" type="ORF">UFOPK1722_01445</name>
</gene>
<evidence type="ECO:0000313" key="1">
    <source>
        <dbReference type="EMBL" id="CAB4587489.1"/>
    </source>
</evidence>
<dbReference type="Gene3D" id="2.120.10.70">
    <property type="entry name" value="Fucose-specific lectin"/>
    <property type="match status" value="1"/>
</dbReference>
<organism evidence="1">
    <name type="scientific">freshwater metagenome</name>
    <dbReference type="NCBI Taxonomy" id="449393"/>
    <lineage>
        <taxon>unclassified sequences</taxon>
        <taxon>metagenomes</taxon>
        <taxon>ecological metagenomes</taxon>
    </lineage>
</organism>
<dbReference type="AlphaFoldDB" id="A0A6J6FIF4"/>